<sequence>MSQNISFISEGQIEEKRKKRQEEWEKNRKEDDPIEAPEEPYDPRTLFERLREQKQKKQEEYEESKKMKNLIKGLDNDEIEFLQACDNSRAEIENQKYREELLALEEYKQGVCNLNAQEQEQKLSNFKKELFESYKKKQQKSPSSLSATNKKSQAALMSGVNVKRKSDEDTPRKKLKIFEESNNNQSDLKIPEVEPEKTSETRLTTNYPPTIQCIGRLPGIGCYDDESDSCESDRESDESESADFLVFAHKIIALQQEKEE</sequence>
<organism evidence="7 10">
    <name type="scientific">Sarcoptes scabiei</name>
    <name type="common">Itch mite</name>
    <name type="synonym">Acarus scabiei</name>
    <dbReference type="NCBI Taxonomy" id="52283"/>
    <lineage>
        <taxon>Eukaryota</taxon>
        <taxon>Metazoa</taxon>
        <taxon>Ecdysozoa</taxon>
        <taxon>Arthropoda</taxon>
        <taxon>Chelicerata</taxon>
        <taxon>Arachnida</taxon>
        <taxon>Acari</taxon>
        <taxon>Acariformes</taxon>
        <taxon>Sarcoptiformes</taxon>
        <taxon>Astigmata</taxon>
        <taxon>Psoroptidia</taxon>
        <taxon>Sarcoptoidea</taxon>
        <taxon>Sarcoptidae</taxon>
        <taxon>Sarcoptinae</taxon>
        <taxon>Sarcoptes</taxon>
    </lineage>
</organism>
<dbReference type="Pfam" id="PF10187">
    <property type="entry name" value="FAM192A_Fyv6_N"/>
    <property type="match status" value="1"/>
</dbReference>
<dbReference type="GO" id="GO:0005634">
    <property type="term" value="C:nucleus"/>
    <property type="evidence" value="ECO:0007669"/>
    <property type="project" value="UniProtKB-SubCell"/>
</dbReference>
<evidence type="ECO:0000256" key="1">
    <source>
        <dbReference type="ARBA" id="ARBA00004123"/>
    </source>
</evidence>
<dbReference type="PANTHER" id="PTHR13495:SF0">
    <property type="entry name" value="PSME3-INTERACTING PROTEIN"/>
    <property type="match status" value="1"/>
</dbReference>
<feature type="compositionally biased region" description="Basic and acidic residues" evidence="4">
    <location>
        <begin position="189"/>
        <end position="200"/>
    </location>
</feature>
<evidence type="ECO:0000313" key="8">
    <source>
        <dbReference type="EnsemblMetazoa" id="KAF7491824.1"/>
    </source>
</evidence>
<dbReference type="PANTHER" id="PTHR13495">
    <property type="entry name" value="NEFA-INTERACTING NUCLEAR PROTEIN NIP30"/>
    <property type="match status" value="1"/>
</dbReference>
<dbReference type="EMBL" id="WVUK01000058">
    <property type="protein sequence ID" value="KAF7491824.1"/>
    <property type="molecule type" value="Genomic_DNA"/>
</dbReference>
<feature type="compositionally biased region" description="Basic and acidic residues" evidence="4">
    <location>
        <begin position="13"/>
        <end position="31"/>
    </location>
</feature>
<dbReference type="AlphaFoldDB" id="A0A131ZVC3"/>
<reference evidence="8" key="4">
    <citation type="submission" date="2022-06" db="UniProtKB">
        <authorList>
            <consortium name="EnsemblMetazoa"/>
        </authorList>
    </citation>
    <scope>IDENTIFICATION</scope>
</reference>
<dbReference type="Proteomes" id="UP000616769">
    <property type="component" value="Unassembled WGS sequence"/>
</dbReference>
<dbReference type="VEuPathDB" id="VectorBase:SSCA000578"/>
<proteinExistence type="predicted"/>
<evidence type="ECO:0000313" key="7">
    <source>
        <dbReference type="EMBL" id="KPM02778.1"/>
    </source>
</evidence>
<dbReference type="InterPro" id="IPR039845">
    <property type="entry name" value="FAM192A"/>
</dbReference>
<feature type="region of interest" description="Disordered" evidence="4">
    <location>
        <begin position="136"/>
        <end position="209"/>
    </location>
</feature>
<reference evidence="9" key="2">
    <citation type="journal article" date="2020" name="PLoS Negl. Trop. Dis.">
        <title>High-quality nuclear genome for Sarcoptes scabiei-A critical resource for a neglected parasite.</title>
        <authorList>
            <person name="Korhonen P.K."/>
            <person name="Gasser R.B."/>
            <person name="Ma G."/>
            <person name="Wang T."/>
            <person name="Stroehlein A.J."/>
            <person name="Young N.D."/>
            <person name="Ang C.S."/>
            <person name="Fernando D.D."/>
            <person name="Lu H.C."/>
            <person name="Taylor S."/>
            <person name="Reynolds S.L."/>
            <person name="Mofiz E."/>
            <person name="Najaraj S.H."/>
            <person name="Gowda H."/>
            <person name="Madugundu A."/>
            <person name="Renuse S."/>
            <person name="Holt D."/>
            <person name="Pandey A."/>
            <person name="Papenfuss A.T."/>
            <person name="Fischer K."/>
        </authorList>
    </citation>
    <scope>NUCLEOTIDE SEQUENCE [LARGE SCALE GENOMIC DNA]</scope>
</reference>
<feature type="domain" description="FAM192A/Fyv6 N-terminal" evidence="5">
    <location>
        <begin position="7"/>
        <end position="108"/>
    </location>
</feature>
<dbReference type="EnsemblMetazoa" id="SSS_168s_mrna">
    <property type="protein sequence ID" value="KAF7491824.1"/>
    <property type="gene ID" value="SSS_168"/>
</dbReference>
<accession>A0A131ZVC3</accession>
<feature type="region of interest" description="Disordered" evidence="4">
    <location>
        <begin position="1"/>
        <end position="46"/>
    </location>
</feature>
<dbReference type="InterPro" id="IPR019331">
    <property type="entry name" value="FAM192A/Fyv6_N"/>
</dbReference>
<evidence type="ECO:0000256" key="2">
    <source>
        <dbReference type="ARBA" id="ARBA00023242"/>
    </source>
</evidence>
<keyword evidence="9" id="KW-1185">Reference proteome</keyword>
<protein>
    <submittedName>
        <fullName evidence="7">FAM192A-like protein</fullName>
    </submittedName>
</protein>
<evidence type="ECO:0000313" key="10">
    <source>
        <dbReference type="Proteomes" id="UP000616769"/>
    </source>
</evidence>
<dbReference type="OrthoDB" id="75807at2759"/>
<evidence type="ECO:0000256" key="4">
    <source>
        <dbReference type="SAM" id="MobiDB-lite"/>
    </source>
</evidence>
<reference evidence="7 10" key="1">
    <citation type="journal article" date="2015" name="Parasit. Vectors">
        <title>Draft genome of the scabies mite.</title>
        <authorList>
            <person name="Rider S.D.Jr."/>
            <person name="Morgan M.S."/>
            <person name="Arlian L.G."/>
        </authorList>
    </citation>
    <scope>NUCLEOTIDE SEQUENCE [LARGE SCALE GENOMIC DNA]</scope>
    <source>
        <strain evidence="7">Arlian Lab</strain>
    </source>
</reference>
<gene>
    <name evidence="6" type="primary">SSS_168g</name>
    <name evidence="7" type="ORF">QR98_0011970</name>
    <name evidence="6" type="ORF">SSS_168</name>
</gene>
<dbReference type="EMBL" id="JXLN01002861">
    <property type="protein sequence ID" value="KPM02778.1"/>
    <property type="molecule type" value="Genomic_DNA"/>
</dbReference>
<feature type="coiled-coil region" evidence="3">
    <location>
        <begin position="47"/>
        <end position="107"/>
    </location>
</feature>
<keyword evidence="2" id="KW-0539">Nucleus</keyword>
<dbReference type="OMA" id="HKMNAER"/>
<evidence type="ECO:0000256" key="3">
    <source>
        <dbReference type="SAM" id="Coils"/>
    </source>
</evidence>
<reference evidence="6" key="3">
    <citation type="submission" date="2020-01" db="EMBL/GenBank/DDBJ databases">
        <authorList>
            <person name="Korhonen P.K.K."/>
            <person name="Guangxu M.G."/>
            <person name="Wang T.W."/>
            <person name="Stroehlein A.J.S."/>
            <person name="Young N.D."/>
            <person name="Ang C.-S.A."/>
            <person name="Fernando D.W.F."/>
            <person name="Lu H.L."/>
            <person name="Taylor S.T."/>
            <person name="Ehtesham M.E.M."/>
            <person name="Najaraj S.H.N."/>
            <person name="Harsha G.H.G."/>
            <person name="Madugundu A.M."/>
            <person name="Renuse S.R."/>
            <person name="Holt D.H."/>
            <person name="Pandey A.P."/>
            <person name="Papenfuss A.P."/>
            <person name="Gasser R.B.G."/>
            <person name="Fischer K.F."/>
        </authorList>
    </citation>
    <scope>NUCLEOTIDE SEQUENCE</scope>
    <source>
        <strain evidence="6">SSS_KF_BRIS2020</strain>
    </source>
</reference>
<evidence type="ECO:0000259" key="5">
    <source>
        <dbReference type="Pfam" id="PF10187"/>
    </source>
</evidence>
<name>A0A131ZVC3_SARSC</name>
<evidence type="ECO:0000313" key="9">
    <source>
        <dbReference type="Proteomes" id="UP000070412"/>
    </source>
</evidence>
<keyword evidence="3" id="KW-0175">Coiled coil</keyword>
<feature type="compositionally biased region" description="Basic and acidic residues" evidence="4">
    <location>
        <begin position="164"/>
        <end position="179"/>
    </location>
</feature>
<dbReference type="Proteomes" id="UP000070412">
    <property type="component" value="Unassembled WGS sequence"/>
</dbReference>
<evidence type="ECO:0000313" key="6">
    <source>
        <dbReference type="EMBL" id="KAF7491824.1"/>
    </source>
</evidence>
<comment type="subcellular location">
    <subcellularLocation>
        <location evidence="1">Nucleus</location>
    </subcellularLocation>
</comment>